<organism evidence="2 3">
    <name type="scientific">Caerostris extrusa</name>
    <name type="common">Bark spider</name>
    <name type="synonym">Caerostris bankana</name>
    <dbReference type="NCBI Taxonomy" id="172846"/>
    <lineage>
        <taxon>Eukaryota</taxon>
        <taxon>Metazoa</taxon>
        <taxon>Ecdysozoa</taxon>
        <taxon>Arthropoda</taxon>
        <taxon>Chelicerata</taxon>
        <taxon>Arachnida</taxon>
        <taxon>Araneae</taxon>
        <taxon>Araneomorphae</taxon>
        <taxon>Entelegynae</taxon>
        <taxon>Araneoidea</taxon>
        <taxon>Araneidae</taxon>
        <taxon>Caerostris</taxon>
    </lineage>
</organism>
<accession>A0AAV4XLH0</accession>
<dbReference type="AlphaFoldDB" id="A0AAV4XLH0"/>
<protein>
    <submittedName>
        <fullName evidence="2">Uncharacterized protein</fullName>
    </submittedName>
</protein>
<reference evidence="2 3" key="1">
    <citation type="submission" date="2021-06" db="EMBL/GenBank/DDBJ databases">
        <title>Caerostris extrusa draft genome.</title>
        <authorList>
            <person name="Kono N."/>
            <person name="Arakawa K."/>
        </authorList>
    </citation>
    <scope>NUCLEOTIDE SEQUENCE [LARGE SCALE GENOMIC DNA]</scope>
</reference>
<gene>
    <name evidence="2" type="ORF">CEXT_548791</name>
</gene>
<evidence type="ECO:0000256" key="1">
    <source>
        <dbReference type="SAM" id="MobiDB-lite"/>
    </source>
</evidence>
<keyword evidence="3" id="KW-1185">Reference proteome</keyword>
<feature type="compositionally biased region" description="Basic residues" evidence="1">
    <location>
        <begin position="53"/>
        <end position="63"/>
    </location>
</feature>
<name>A0AAV4XLH0_CAEEX</name>
<comment type="caution">
    <text evidence="2">The sequence shown here is derived from an EMBL/GenBank/DDBJ whole genome shotgun (WGS) entry which is preliminary data.</text>
</comment>
<feature type="region of interest" description="Disordered" evidence="1">
    <location>
        <begin position="48"/>
        <end position="84"/>
    </location>
</feature>
<proteinExistence type="predicted"/>
<dbReference type="EMBL" id="BPLR01017823">
    <property type="protein sequence ID" value="GIY94785.1"/>
    <property type="molecule type" value="Genomic_DNA"/>
</dbReference>
<evidence type="ECO:0000313" key="3">
    <source>
        <dbReference type="Proteomes" id="UP001054945"/>
    </source>
</evidence>
<dbReference type="Proteomes" id="UP001054945">
    <property type="component" value="Unassembled WGS sequence"/>
</dbReference>
<evidence type="ECO:0000313" key="2">
    <source>
        <dbReference type="EMBL" id="GIY94785.1"/>
    </source>
</evidence>
<sequence>MARQEYKSNKREGDKRNILTGLNCHSRIVLRSLSLPLEDRLFRRGEMFDHPHPNKFKTQKQTKRSTTTREAHEHANITPNPRSKSPFVCSRRTCEFLPGTIRDVLNRRSKGKADIVADSCNNRNRHNAVSLIAAGALAGKKAPSCLF</sequence>